<dbReference type="HOGENOM" id="CLU_361949_0_0_2"/>
<dbReference type="SUPFAM" id="SSF53098">
    <property type="entry name" value="Ribonuclease H-like"/>
    <property type="match status" value="1"/>
</dbReference>
<dbReference type="GO" id="GO:0003676">
    <property type="term" value="F:nucleic acid binding"/>
    <property type="evidence" value="ECO:0007669"/>
    <property type="project" value="InterPro"/>
</dbReference>
<feature type="domain" description="Piwi" evidence="1">
    <location>
        <begin position="482"/>
        <end position="565"/>
    </location>
</feature>
<accession>A0A060HNJ0</accession>
<dbReference type="InterPro" id="IPR012337">
    <property type="entry name" value="RNaseH-like_sf"/>
</dbReference>
<dbReference type="EMBL" id="CP007536">
    <property type="protein sequence ID" value="AIC15131.1"/>
    <property type="molecule type" value="Genomic_DNA"/>
</dbReference>
<dbReference type="Proteomes" id="UP000027093">
    <property type="component" value="Chromosome"/>
</dbReference>
<dbReference type="OrthoDB" id="302354at2157"/>
<evidence type="ECO:0000259" key="1">
    <source>
        <dbReference type="PROSITE" id="PS50822"/>
    </source>
</evidence>
<reference evidence="2" key="2">
    <citation type="submission" date="2014-04" db="EMBL/GenBank/DDBJ databases">
        <authorList>
            <person name="Kerou M.L."/>
            <person name="Offre P."/>
            <person name="Spang A.M."/>
            <person name="Schleper C."/>
        </authorList>
    </citation>
    <scope>NUCLEOTIDE SEQUENCE</scope>
    <source>
        <strain evidence="2">EN76</strain>
    </source>
</reference>
<dbReference type="Gene3D" id="3.40.50.2300">
    <property type="match status" value="1"/>
</dbReference>
<dbReference type="KEGG" id="nvn:NVIE_009060"/>
<proteinExistence type="predicted"/>
<keyword evidence="3" id="KW-1185">Reference proteome</keyword>
<name>A0A060HNJ0_9ARCH</name>
<dbReference type="GeneID" id="74946175"/>
<protein>
    <recommendedName>
        <fullName evidence="1">Piwi domain-containing protein</fullName>
    </recommendedName>
</protein>
<organism evidence="2 3">
    <name type="scientific">Nitrososphaera viennensis EN76</name>
    <dbReference type="NCBI Taxonomy" id="926571"/>
    <lineage>
        <taxon>Archaea</taxon>
        <taxon>Nitrososphaerota</taxon>
        <taxon>Nitrososphaeria</taxon>
        <taxon>Nitrososphaerales</taxon>
        <taxon>Nitrososphaeraceae</taxon>
        <taxon>Nitrososphaera</taxon>
    </lineage>
</organism>
<evidence type="ECO:0000313" key="3">
    <source>
        <dbReference type="Proteomes" id="UP000027093"/>
    </source>
</evidence>
<gene>
    <name evidence="2" type="ORF">NVIE_009060</name>
</gene>
<dbReference type="SMART" id="SM00950">
    <property type="entry name" value="Piwi"/>
    <property type="match status" value="1"/>
</dbReference>
<dbReference type="Gene3D" id="3.30.420.10">
    <property type="entry name" value="Ribonuclease H-like superfamily/Ribonuclease H"/>
    <property type="match status" value="1"/>
</dbReference>
<dbReference type="InterPro" id="IPR003165">
    <property type="entry name" value="Piwi"/>
</dbReference>
<dbReference type="PROSITE" id="PS50822">
    <property type="entry name" value="PIWI"/>
    <property type="match status" value="1"/>
</dbReference>
<dbReference type="Pfam" id="PF02171">
    <property type="entry name" value="Piwi"/>
    <property type="match status" value="1"/>
</dbReference>
<evidence type="ECO:0000313" key="2">
    <source>
        <dbReference type="EMBL" id="AIC15131.1"/>
    </source>
</evidence>
<dbReference type="RefSeq" id="WP_075054206.1">
    <property type="nucleotide sequence ID" value="NZ_CP007536.1"/>
</dbReference>
<sequence length="772" mass="87791">MERQLSSYQINLFRYEGKPFESGVTLAVYKPKNEVPEDKLFLVGQATKAVQDNAGEGAVAFQYGTTVYCLSKMPSNLKDSIPVADSYSKEINIWYRNQDHVAHPSNQSDRELLRRLVAKAISNQHIQNKWFVEQYKMVYHWSFRLSEQLSHGKFEVYHGFVFRPYIYEDGTCAVLLDPKFKFVLKETLRDYIASLEQQGKTREEIEYILRGEQVIDHCPVIDCMHRNNPESDCRLKGSGKRRLLTGLDFTRKPTASGHGDLLQYHRNVVCKNNGKIADMMQDSAPIAMIQFPNTPRPYDYPLERLRREVRMHDLDKIGRIKVMEYMRPSMVSRWNMTKSFIQYVDNVPLANLTLRISRDFSQAGERGFPWENFEMLPDVPLAFAKGKEDTDPMRGLEENGPFDLNDERITNVEFTIYCFSRRVTLEQIEEFYNDLTNGFQGRPLFKGFHSLFNVRAPKFDKSMVKYKIELPPPPQKAGSKKFALVIVPAISFKKAKEYMPLKQLFVKNGIPSQFVLSQNIAPDLTPSKYVGILKNLALEIYAKIGGTAWALSRPTGDGKCFIGVDSITRKKVTYFSVQVFNGRGVWICGWTRSVPAEQYGKSLQDTLTNAIRIFAKTQGAIKEVVAHKEGNVWSSETDAIKSATAHHKTRVVSIIKTGIMRVYDKSKQDNITNRGLFVELDKNEALLVTSGPPHPIQGSQKALTVRVASGLDGTTLKDICNDVFLLSTSYGGYILAATSKPVTTYYANKATSISAQNGLEVSDDLWRSTWFI</sequence>
<dbReference type="AlphaFoldDB" id="A0A060HNJ0"/>
<reference evidence="2" key="1">
    <citation type="journal article" date="2014" name="Int. J. Syst. Evol. Microbiol.">
        <title>Nitrososphaera viennensis gen. nov., sp. nov., an aerobic and mesophilic, ammonia-oxidizing archaeon from soil and a member of the archaeal phylum Thaumarchaeota.</title>
        <authorList>
            <person name="Stieglmeier M."/>
            <person name="Klingl A."/>
            <person name="Alves R.J."/>
            <person name="Rittmann S.K."/>
            <person name="Melcher M."/>
            <person name="Leisch N."/>
            <person name="Schleper C."/>
        </authorList>
    </citation>
    <scope>NUCLEOTIDE SEQUENCE [LARGE SCALE GENOMIC DNA]</scope>
    <source>
        <strain evidence="2">EN76</strain>
    </source>
</reference>
<dbReference type="InterPro" id="IPR036397">
    <property type="entry name" value="RNaseH_sf"/>
</dbReference>